<feature type="domain" description="Phosphoacetylglucosamine mutase AMG1" evidence="18">
    <location>
        <begin position="305"/>
        <end position="443"/>
    </location>
</feature>
<evidence type="ECO:0000256" key="4">
    <source>
        <dbReference type="ARBA" id="ARBA00012731"/>
    </source>
</evidence>
<dbReference type="PIRSF" id="PIRSF016408">
    <property type="entry name" value="PAGM"/>
    <property type="match status" value="1"/>
</dbReference>
<dbReference type="PANTHER" id="PTHR45955">
    <property type="entry name" value="PHOSPHOACETYLGLUCOSAMINE MUTASE"/>
    <property type="match status" value="1"/>
</dbReference>
<sequence>MDSLFDRISEASKSYPKPNIHFSYGTAGFRTIGLDLVSTVFRMGIISALRSQKKFGKAIGVMITASHNKEEDNGIKLVDPMGEMLNQSWEEYCTTVANAKDEQELISAIKDIVNRENIDITKPANVLYGYDTRPTSVLLVGALENGLKAINAESVNYGVVTTPQLHYFVRCVNTKDYVPYGEPSVDGYNKKFAKAYITLMDMARVTPDTITSVNIDCANGVGAPQMAKIASVIGDNYLKANLLNTEVYVKNKLNHDCGADFVKSNQKPPESVPIIPGQRYCSFDGDADRVIYYYFDQNKQFRLLDGDKISSLIAMYLRDLVNTAGLTELNLGVVQTAYANGSSTKYMRNTLQLPVVMANTGVKYLHSEAEKFDIGVYFEANGHGSILFSDKAVDVLKNKEPQSPAQMDAMVKLAAFRNLVNEAVGDAISDMLLVEVILASKRWSLVHWDQSYTLVPNRLMKVKVSNRHVFTTTNAEQTLVTPAGVQDLIDNVVSKYPNGRSFVRPSGTEDAVRIFSEANTPENAEELGITVCRIVYDKAGGIGPYP</sequence>
<keyword evidence="6 12" id="KW-0479">Metal-binding</keyword>
<evidence type="ECO:0000313" key="20">
    <source>
        <dbReference type="EMBL" id="PVU89626.1"/>
    </source>
</evidence>
<keyword evidence="9" id="KW-0119">Carbohydrate metabolism</keyword>
<feature type="domain" description="Alpha-D-phosphohexomutase alpha/beta/alpha" evidence="17">
    <location>
        <begin position="106"/>
        <end position="175"/>
    </location>
</feature>
<comment type="similarity">
    <text evidence="3 12">Belongs to the phosphohexose mutase family.</text>
</comment>
<dbReference type="InterPro" id="IPR049023">
    <property type="entry name" value="AMG1_II"/>
</dbReference>
<evidence type="ECO:0000256" key="1">
    <source>
        <dbReference type="ARBA" id="ARBA00000558"/>
    </source>
</evidence>
<dbReference type="EMBL" id="MBFT01000532">
    <property type="protein sequence ID" value="PVU89626.1"/>
    <property type="molecule type" value="Genomic_DNA"/>
</dbReference>
<dbReference type="Gene3D" id="3.40.120.10">
    <property type="entry name" value="Alpha-D-Glucose-1,6-Bisphosphate, subunit A, domain 3"/>
    <property type="match status" value="2"/>
</dbReference>
<dbReference type="OrthoDB" id="1928at2759"/>
<evidence type="ECO:0000259" key="16">
    <source>
        <dbReference type="Pfam" id="PF00408"/>
    </source>
</evidence>
<dbReference type="SUPFAM" id="SSF53738">
    <property type="entry name" value="Phosphoglucomutase, first 3 domains"/>
    <property type="match status" value="3"/>
</dbReference>
<keyword evidence="7 12" id="KW-0460">Magnesium</keyword>
<evidence type="ECO:0000256" key="3">
    <source>
        <dbReference type="ARBA" id="ARBA00010231"/>
    </source>
</evidence>
<accession>A0A2T9YBA8</accession>
<evidence type="ECO:0000256" key="7">
    <source>
        <dbReference type="ARBA" id="ARBA00022842"/>
    </source>
</evidence>
<proteinExistence type="inferred from homology"/>
<dbReference type="PANTHER" id="PTHR45955:SF1">
    <property type="entry name" value="PHOSPHOACETYLGLUCOSAMINE MUTASE"/>
    <property type="match status" value="1"/>
</dbReference>
<feature type="domain" description="Alpha-D-phosphohexomutase alpha/beta/alpha" evidence="17">
    <location>
        <begin position="53"/>
        <end position="102"/>
    </location>
</feature>
<dbReference type="AlphaFoldDB" id="A0A2T9YBA8"/>
<evidence type="ECO:0000256" key="15">
    <source>
        <dbReference type="PIRSR" id="PIRSR016408-3"/>
    </source>
</evidence>
<protein>
    <recommendedName>
        <fullName evidence="4 12">Phosphoacetylglucosamine mutase</fullName>
        <shortName evidence="12">PAGM</shortName>
        <ecNumber evidence="4 12">5.4.2.3</ecNumber>
    </recommendedName>
    <alternativeName>
        <fullName evidence="11 12">Acetylglucosamine phosphomutase</fullName>
    </alternativeName>
    <alternativeName>
        <fullName evidence="10 12">N-acetylglucosamine-phosphate mutase</fullName>
    </alternativeName>
</protein>
<keyword evidence="8 12" id="KW-0413">Isomerase</keyword>
<feature type="binding site" evidence="15">
    <location>
        <position position="284"/>
    </location>
    <ligand>
        <name>Mg(2+)</name>
        <dbReference type="ChEBI" id="CHEBI:18420"/>
    </ligand>
</feature>
<evidence type="ECO:0000259" key="18">
    <source>
        <dbReference type="Pfam" id="PF21404"/>
    </source>
</evidence>
<dbReference type="Gene3D" id="3.30.310.50">
    <property type="entry name" value="Alpha-D-phosphohexomutase, C-terminal domain"/>
    <property type="match status" value="1"/>
</dbReference>
<feature type="binding site" evidence="14">
    <location>
        <begin position="379"/>
        <end position="381"/>
    </location>
    <ligand>
        <name>substrate</name>
    </ligand>
</feature>
<gene>
    <name evidence="21" type="ORF">BB559_002242</name>
    <name evidence="20" type="ORF">BB559_005018</name>
</gene>
<feature type="active site" description="Phosphoserine intermediate" evidence="13">
    <location>
        <position position="66"/>
    </location>
</feature>
<evidence type="ECO:0000256" key="2">
    <source>
        <dbReference type="ARBA" id="ARBA00004865"/>
    </source>
</evidence>
<dbReference type="InterPro" id="IPR049022">
    <property type="entry name" value="AMG1_III"/>
</dbReference>
<feature type="binding site" description="via phosphate group" evidence="15">
    <location>
        <position position="66"/>
    </location>
    <ligand>
        <name>Mg(2+)</name>
        <dbReference type="ChEBI" id="CHEBI:18420"/>
    </ligand>
</feature>
<feature type="domain" description="Alpha-D-phosphohexomutase C-terminal" evidence="16">
    <location>
        <begin position="488"/>
        <end position="527"/>
    </location>
</feature>
<feature type="binding site" evidence="15">
    <location>
        <position position="286"/>
    </location>
    <ligand>
        <name>Mg(2+)</name>
        <dbReference type="ChEBI" id="CHEBI:18420"/>
    </ligand>
</feature>
<dbReference type="InterPro" id="IPR036900">
    <property type="entry name" value="A-D-PHexomutase_C_sf"/>
</dbReference>
<dbReference type="InterPro" id="IPR005843">
    <property type="entry name" value="A-D-PHexomutase_C"/>
</dbReference>
<dbReference type="FunFam" id="3.40.120.10:FF:000023">
    <property type="entry name" value="Phosphoacetylglucosamine mutase"/>
    <property type="match status" value="1"/>
</dbReference>
<evidence type="ECO:0000313" key="21">
    <source>
        <dbReference type="EMBL" id="PVU96794.1"/>
    </source>
</evidence>
<evidence type="ECO:0000256" key="6">
    <source>
        <dbReference type="ARBA" id="ARBA00022723"/>
    </source>
</evidence>
<dbReference type="Pfam" id="PF00408">
    <property type="entry name" value="PGM_PMM_IV"/>
    <property type="match status" value="1"/>
</dbReference>
<dbReference type="GO" id="GO:0005975">
    <property type="term" value="P:carbohydrate metabolic process"/>
    <property type="evidence" value="ECO:0007669"/>
    <property type="project" value="InterPro"/>
</dbReference>
<dbReference type="FunFam" id="3.30.310.50:FF:000003">
    <property type="entry name" value="Phosphoacetylglucosamine mutase"/>
    <property type="match status" value="1"/>
</dbReference>
<feature type="binding site" evidence="14">
    <location>
        <begin position="504"/>
        <end position="508"/>
    </location>
    <ligand>
        <name>substrate</name>
    </ligand>
</feature>
<dbReference type="InterPro" id="IPR016657">
    <property type="entry name" value="PAGM"/>
</dbReference>
<dbReference type="STRING" id="61424.A0A2T9YBA8"/>
<name>A0A2T9YBA8_9FUNG</name>
<evidence type="ECO:0000256" key="12">
    <source>
        <dbReference type="PIRNR" id="PIRNR016408"/>
    </source>
</evidence>
<keyword evidence="5" id="KW-0597">Phosphoprotein</keyword>
<dbReference type="FunFam" id="3.40.120.10:FF:000038">
    <property type="entry name" value="Phosphoacetylglucosamine mutase"/>
    <property type="match status" value="1"/>
</dbReference>
<feature type="binding site" evidence="14">
    <location>
        <position position="513"/>
    </location>
    <ligand>
        <name>substrate</name>
    </ligand>
</feature>
<feature type="domain" description="Phosphoacetylglucosamine mutase AMG1" evidence="19">
    <location>
        <begin position="210"/>
        <end position="291"/>
    </location>
</feature>
<evidence type="ECO:0000256" key="14">
    <source>
        <dbReference type="PIRSR" id="PIRSR016408-2"/>
    </source>
</evidence>
<dbReference type="Proteomes" id="UP000245699">
    <property type="component" value="Unassembled WGS sequence"/>
</dbReference>
<dbReference type="Pfam" id="PF21405">
    <property type="entry name" value="AMG1_II"/>
    <property type="match status" value="1"/>
</dbReference>
<evidence type="ECO:0000259" key="19">
    <source>
        <dbReference type="Pfam" id="PF21405"/>
    </source>
</evidence>
<comment type="function">
    <text evidence="12">Catalyzes the conversion of GlcNAc-6-P into GlcNAc-1-P during the synthesis of uridine diphosphate/UDP-GlcNAc, which is a biosynthetic precursor of chitin and also supplies the amino sugars for N-linked oligosaccharides of glycoproteins.</text>
</comment>
<evidence type="ECO:0000256" key="9">
    <source>
        <dbReference type="ARBA" id="ARBA00023277"/>
    </source>
</evidence>
<comment type="cofactor">
    <cofactor evidence="12 15">
        <name>Mg(2+)</name>
        <dbReference type="ChEBI" id="CHEBI:18420"/>
    </cofactor>
    <text evidence="12 15">Binds 1 Mg(2+) ion per subunit.</text>
</comment>
<evidence type="ECO:0000256" key="11">
    <source>
        <dbReference type="ARBA" id="ARBA00032065"/>
    </source>
</evidence>
<evidence type="ECO:0000256" key="10">
    <source>
        <dbReference type="ARBA" id="ARBA00031926"/>
    </source>
</evidence>
<dbReference type="InterPro" id="IPR016055">
    <property type="entry name" value="A-D-PHexomutase_a/b/a-I/II/III"/>
</dbReference>
<evidence type="ECO:0000256" key="8">
    <source>
        <dbReference type="ARBA" id="ARBA00023235"/>
    </source>
</evidence>
<evidence type="ECO:0000256" key="13">
    <source>
        <dbReference type="PIRSR" id="PIRSR016408-1"/>
    </source>
</evidence>
<keyword evidence="22" id="KW-1185">Reference proteome</keyword>
<reference evidence="20 22" key="1">
    <citation type="journal article" date="2018" name="MBio">
        <title>Comparative Genomics Reveals the Core Gene Toolbox for the Fungus-Insect Symbiosis.</title>
        <authorList>
            <person name="Wang Y."/>
            <person name="Stata M."/>
            <person name="Wang W."/>
            <person name="Stajich J.E."/>
            <person name="White M.M."/>
            <person name="Moncalvo J.M."/>
        </authorList>
    </citation>
    <scope>NUCLEOTIDE SEQUENCE [LARGE SCALE GENOMIC DNA]</scope>
    <source>
        <strain evidence="20 22">AUS-77-4</strain>
    </source>
</reference>
<dbReference type="GO" id="GO:0046872">
    <property type="term" value="F:metal ion binding"/>
    <property type="evidence" value="ECO:0007669"/>
    <property type="project" value="UniProtKB-KW"/>
</dbReference>
<dbReference type="GO" id="GO:0006048">
    <property type="term" value="P:UDP-N-acetylglucosamine biosynthetic process"/>
    <property type="evidence" value="ECO:0007669"/>
    <property type="project" value="UniProtKB-UniRule"/>
</dbReference>
<comment type="pathway">
    <text evidence="2 12">Nucleotide-sugar biosynthesis; UDP-N-acetyl-alpha-D-glucosamine biosynthesis; N-acetyl-alpha-D-glucosamine 1-phosphate from alpha-D-glucosamine 6-phosphate (route I): step 2/2.</text>
</comment>
<dbReference type="Pfam" id="PF21404">
    <property type="entry name" value="AMG1_III"/>
    <property type="match status" value="1"/>
</dbReference>
<evidence type="ECO:0000259" key="17">
    <source>
        <dbReference type="Pfam" id="PF02878"/>
    </source>
</evidence>
<dbReference type="SUPFAM" id="SSF55957">
    <property type="entry name" value="Phosphoglucomutase, C-terminal domain"/>
    <property type="match status" value="1"/>
</dbReference>
<comment type="caution">
    <text evidence="20">The sequence shown here is derived from an EMBL/GenBank/DDBJ whole genome shotgun (WGS) entry which is preliminary data.</text>
</comment>
<comment type="catalytic activity">
    <reaction evidence="1 12">
        <text>N-acetyl-alpha-D-glucosamine 1-phosphate = N-acetyl-D-glucosamine 6-phosphate</text>
        <dbReference type="Rhea" id="RHEA:23804"/>
        <dbReference type="ChEBI" id="CHEBI:57513"/>
        <dbReference type="ChEBI" id="CHEBI:57776"/>
        <dbReference type="EC" id="5.4.2.3"/>
    </reaction>
</comment>
<feature type="binding site" evidence="15">
    <location>
        <position position="288"/>
    </location>
    <ligand>
        <name>Mg(2+)</name>
        <dbReference type="ChEBI" id="CHEBI:18420"/>
    </ligand>
</feature>
<dbReference type="UniPathway" id="UPA00113">
    <property type="reaction ID" value="UER00530"/>
</dbReference>
<dbReference type="InterPro" id="IPR005844">
    <property type="entry name" value="A-D-PHexomutase_a/b/a-I"/>
</dbReference>
<evidence type="ECO:0000313" key="22">
    <source>
        <dbReference type="Proteomes" id="UP000245699"/>
    </source>
</evidence>
<organism evidence="20 22">
    <name type="scientific">Furculomyces boomerangus</name>
    <dbReference type="NCBI Taxonomy" id="61424"/>
    <lineage>
        <taxon>Eukaryota</taxon>
        <taxon>Fungi</taxon>
        <taxon>Fungi incertae sedis</taxon>
        <taxon>Zoopagomycota</taxon>
        <taxon>Kickxellomycotina</taxon>
        <taxon>Harpellomycetes</taxon>
        <taxon>Harpellales</taxon>
        <taxon>Harpellaceae</taxon>
        <taxon>Furculomyces</taxon>
    </lineage>
</organism>
<dbReference type="EC" id="5.4.2.3" evidence="4 12"/>
<dbReference type="CDD" id="cd03086">
    <property type="entry name" value="PGM3"/>
    <property type="match status" value="1"/>
</dbReference>
<dbReference type="Pfam" id="PF02878">
    <property type="entry name" value="PGM_PMM_I"/>
    <property type="match status" value="2"/>
</dbReference>
<dbReference type="GO" id="GO:0004610">
    <property type="term" value="F:phosphoacetylglucosamine mutase activity"/>
    <property type="evidence" value="ECO:0007669"/>
    <property type="project" value="UniProtKB-UniRule"/>
</dbReference>
<evidence type="ECO:0000256" key="5">
    <source>
        <dbReference type="ARBA" id="ARBA00022553"/>
    </source>
</evidence>
<dbReference type="EMBL" id="MBFT01000130">
    <property type="protein sequence ID" value="PVU96794.1"/>
    <property type="molecule type" value="Genomic_DNA"/>
</dbReference>